<evidence type="ECO:0000256" key="1">
    <source>
        <dbReference type="SAM" id="MobiDB-lite"/>
    </source>
</evidence>
<accession>A0A844Y3X2</accession>
<keyword evidence="2" id="KW-0472">Membrane</keyword>
<organism evidence="3 4">
    <name type="scientific">Qipengyuania pelagi</name>
    <dbReference type="NCBI Taxonomy" id="994320"/>
    <lineage>
        <taxon>Bacteria</taxon>
        <taxon>Pseudomonadati</taxon>
        <taxon>Pseudomonadota</taxon>
        <taxon>Alphaproteobacteria</taxon>
        <taxon>Sphingomonadales</taxon>
        <taxon>Erythrobacteraceae</taxon>
        <taxon>Qipengyuania</taxon>
    </lineage>
</organism>
<comment type="caution">
    <text evidence="3">The sequence shown here is derived from an EMBL/GenBank/DDBJ whole genome shotgun (WGS) entry which is preliminary data.</text>
</comment>
<evidence type="ECO:0000256" key="2">
    <source>
        <dbReference type="SAM" id="Phobius"/>
    </source>
</evidence>
<feature type="compositionally biased region" description="Polar residues" evidence="1">
    <location>
        <begin position="12"/>
        <end position="21"/>
    </location>
</feature>
<keyword evidence="2" id="KW-0812">Transmembrane</keyword>
<keyword evidence="2" id="KW-1133">Transmembrane helix</keyword>
<feature type="region of interest" description="Disordered" evidence="1">
    <location>
        <begin position="1"/>
        <end position="31"/>
    </location>
</feature>
<dbReference type="EMBL" id="WTYD01000001">
    <property type="protein sequence ID" value="MXO53200.1"/>
    <property type="molecule type" value="Genomic_DNA"/>
</dbReference>
<dbReference type="OrthoDB" id="7510110at2"/>
<evidence type="ECO:0000313" key="4">
    <source>
        <dbReference type="Proteomes" id="UP000430272"/>
    </source>
</evidence>
<feature type="compositionally biased region" description="Basic and acidic residues" evidence="1">
    <location>
        <begin position="1"/>
        <end position="11"/>
    </location>
</feature>
<dbReference type="AlphaFoldDB" id="A0A844Y3X2"/>
<feature type="transmembrane region" description="Helical" evidence="2">
    <location>
        <begin position="36"/>
        <end position="54"/>
    </location>
</feature>
<dbReference type="RefSeq" id="WP_160660082.1">
    <property type="nucleotide sequence ID" value="NZ_BAABDV010000001.1"/>
</dbReference>
<keyword evidence="4" id="KW-1185">Reference proteome</keyword>
<evidence type="ECO:0000313" key="3">
    <source>
        <dbReference type="EMBL" id="MXO53200.1"/>
    </source>
</evidence>
<protein>
    <submittedName>
        <fullName evidence="3">Uncharacterized protein</fullName>
    </submittedName>
</protein>
<proteinExistence type="predicted"/>
<name>A0A844Y3X2_9SPHN</name>
<gene>
    <name evidence="3" type="ORF">GRI47_04155</name>
</gene>
<dbReference type="Proteomes" id="UP000430272">
    <property type="component" value="Unassembled WGS sequence"/>
</dbReference>
<reference evidence="3 4" key="1">
    <citation type="submission" date="2019-12" db="EMBL/GenBank/DDBJ databases">
        <title>Genomic-based taxomic classification of the family Erythrobacteraceae.</title>
        <authorList>
            <person name="Xu L."/>
        </authorList>
    </citation>
    <scope>NUCLEOTIDE SEQUENCE [LARGE SCALE GENOMIC DNA]</scope>
    <source>
        <strain evidence="3 4">JCM 17468</strain>
    </source>
</reference>
<sequence length="92" mass="9335">MADDRITETRTTDPQGNTHTTVTHDTRSGGGGGGKIAILLVLVLLVAVGVWFFTQQSGAEIAKDNAVADAANSVGEAANQVGDAAQDAVNGQ</sequence>